<dbReference type="AlphaFoldDB" id="A0A9J7LWZ4"/>
<evidence type="ECO:0000256" key="2">
    <source>
        <dbReference type="ARBA" id="ARBA00022729"/>
    </source>
</evidence>
<feature type="domain" description="LRRCT" evidence="6">
    <location>
        <begin position="212"/>
        <end position="264"/>
    </location>
</feature>
<keyword evidence="2" id="KW-0732">Signal</keyword>
<reference evidence="8" key="2">
    <citation type="submission" date="2025-08" db="UniProtKB">
        <authorList>
            <consortium name="RefSeq"/>
        </authorList>
    </citation>
    <scope>IDENTIFICATION</scope>
    <source>
        <strain evidence="8">S238N-H82</strain>
        <tissue evidence="8">Testes</tissue>
    </source>
</reference>
<dbReference type="InterPro" id="IPR000483">
    <property type="entry name" value="Cys-rich_flank_reg_C"/>
</dbReference>
<organism evidence="7 8">
    <name type="scientific">Branchiostoma floridae</name>
    <name type="common">Florida lancelet</name>
    <name type="synonym">Amphioxus</name>
    <dbReference type="NCBI Taxonomy" id="7739"/>
    <lineage>
        <taxon>Eukaryota</taxon>
        <taxon>Metazoa</taxon>
        <taxon>Chordata</taxon>
        <taxon>Cephalochordata</taxon>
        <taxon>Leptocardii</taxon>
        <taxon>Amphioxiformes</taxon>
        <taxon>Branchiostomatidae</taxon>
        <taxon>Branchiostoma</taxon>
    </lineage>
</organism>
<dbReference type="Gene3D" id="3.80.10.10">
    <property type="entry name" value="Ribonuclease Inhibitor"/>
    <property type="match status" value="2"/>
</dbReference>
<dbReference type="PANTHER" id="PTHR24369">
    <property type="entry name" value="ANTIGEN BSP, PUTATIVE-RELATED"/>
    <property type="match status" value="1"/>
</dbReference>
<dbReference type="GO" id="GO:0005886">
    <property type="term" value="C:plasma membrane"/>
    <property type="evidence" value="ECO:0000318"/>
    <property type="project" value="GO_Central"/>
</dbReference>
<dbReference type="Pfam" id="PF00560">
    <property type="entry name" value="LRR_1"/>
    <property type="match status" value="1"/>
</dbReference>
<dbReference type="PROSITE" id="PS51450">
    <property type="entry name" value="LRR"/>
    <property type="match status" value="4"/>
</dbReference>
<evidence type="ECO:0000256" key="4">
    <source>
        <dbReference type="SAM" id="MobiDB-lite"/>
    </source>
</evidence>
<keyword evidence="5" id="KW-0472">Membrane</keyword>
<feature type="region of interest" description="Disordered" evidence="4">
    <location>
        <begin position="491"/>
        <end position="536"/>
    </location>
</feature>
<dbReference type="KEGG" id="bfo:118425368"/>
<evidence type="ECO:0000256" key="5">
    <source>
        <dbReference type="SAM" id="Phobius"/>
    </source>
</evidence>
<dbReference type="GO" id="GO:0038023">
    <property type="term" value="F:signaling receptor activity"/>
    <property type="evidence" value="ECO:0000318"/>
    <property type="project" value="GO_Central"/>
</dbReference>
<proteinExistence type="predicted"/>
<dbReference type="SMART" id="SM00369">
    <property type="entry name" value="LRR_TYP"/>
    <property type="match status" value="6"/>
</dbReference>
<evidence type="ECO:0000259" key="6">
    <source>
        <dbReference type="SMART" id="SM00082"/>
    </source>
</evidence>
<name>A0A9J7LWZ4_BRAFL</name>
<evidence type="ECO:0000313" key="7">
    <source>
        <dbReference type="Proteomes" id="UP000001554"/>
    </source>
</evidence>
<feature type="compositionally biased region" description="Basic and acidic residues" evidence="4">
    <location>
        <begin position="563"/>
        <end position="573"/>
    </location>
</feature>
<dbReference type="OrthoDB" id="676979at2759"/>
<keyword evidence="3" id="KW-0677">Repeat</keyword>
<evidence type="ECO:0000313" key="8">
    <source>
        <dbReference type="RefSeq" id="XP_035690069.1"/>
    </source>
</evidence>
<feature type="region of interest" description="Disordered" evidence="4">
    <location>
        <begin position="559"/>
        <end position="582"/>
    </location>
</feature>
<evidence type="ECO:0000256" key="1">
    <source>
        <dbReference type="ARBA" id="ARBA00022614"/>
    </source>
</evidence>
<keyword evidence="1" id="KW-0433">Leucine-rich repeat</keyword>
<dbReference type="InterPro" id="IPR032675">
    <property type="entry name" value="LRR_dom_sf"/>
</dbReference>
<dbReference type="InterPro" id="IPR001611">
    <property type="entry name" value="Leu-rich_rpt"/>
</dbReference>
<dbReference type="InterPro" id="IPR050541">
    <property type="entry name" value="LRR_TM_domain-containing"/>
</dbReference>
<keyword evidence="5" id="KW-1133">Transmembrane helix</keyword>
<dbReference type="Proteomes" id="UP000001554">
    <property type="component" value="Chromosome 11"/>
</dbReference>
<dbReference type="InterPro" id="IPR003591">
    <property type="entry name" value="Leu-rich_rpt_typical-subtyp"/>
</dbReference>
<feature type="compositionally biased region" description="Pro residues" evidence="4">
    <location>
        <begin position="497"/>
        <end position="509"/>
    </location>
</feature>
<keyword evidence="7" id="KW-1185">Reference proteome</keyword>
<sequence length="606" mass="66338">MELRRIPKWLPPSVTNLDLARNKISSLSVSRLTKYKNLKILALHGNQITNIEIIPNLPKLTFLTLSDNQITNIQPGAFSNLPKLANLYLSNNRLTNIQTGVFSNLLNMKKLRLRSNQITDIQPGALSNLQRLETLQLKSNQITMIHLKTFSKLPHLKYLFLDSNNITEIHGGTFSNLPQLQILTLQSNHISVLPLSAYSMLASIPDVQIFNNPWQCDCRMVPVWLKVNRSPDPPSFVNQIVCSQPVMFSGQKIKDINPVGKICKVALPTTLPVNQIKISTVSVHSRENAGLTARPVHTTFTTLSVHPSKISTVHVDGMVNSGSTARHVHTTLPVNLSKISTVSIDGQLGSNNSSCNCTTSHTSNYQWCFKQCSAARPVGPTFTPLAADPSKPENNSSHEPGPSFPLPVVIASVCGPVAGIVLTSALILTIWCKRRAKNPPSPPNSNIALRNTNRKANVMPFGHDQTGQGQSQAITEPKTHATAVSQSHYYVDADSFPNPPKPGAGPGLPPKAKSPVPPRKSTLPAPSTLTSLHDDDGDCVYVEPDGAMYMQPENVLYEMPADSDPRQPTEEPSKAPPKRNHFLKTSLTPLPVVRMMFMCSQMVPST</sequence>
<dbReference type="RefSeq" id="XP_035690069.1">
    <property type="nucleotide sequence ID" value="XM_035834176.1"/>
</dbReference>
<accession>A0A9J7LWZ4</accession>
<feature type="transmembrane region" description="Helical" evidence="5">
    <location>
        <begin position="404"/>
        <end position="431"/>
    </location>
</feature>
<dbReference type="SMART" id="SM00082">
    <property type="entry name" value="LRRCT"/>
    <property type="match status" value="1"/>
</dbReference>
<keyword evidence="5" id="KW-0812">Transmembrane</keyword>
<dbReference type="Pfam" id="PF13855">
    <property type="entry name" value="LRR_8"/>
    <property type="match status" value="2"/>
</dbReference>
<dbReference type="PANTHER" id="PTHR24369:SF211">
    <property type="entry name" value="LEUCINE-RICH REPEAT-CONTAINING PROTEIN 15-LIKE"/>
    <property type="match status" value="1"/>
</dbReference>
<reference evidence="7" key="1">
    <citation type="journal article" date="2020" name="Nat. Ecol. Evol.">
        <title>Deeply conserved synteny resolves early events in vertebrate evolution.</title>
        <authorList>
            <person name="Simakov O."/>
            <person name="Marletaz F."/>
            <person name="Yue J.X."/>
            <person name="O'Connell B."/>
            <person name="Jenkins J."/>
            <person name="Brandt A."/>
            <person name="Calef R."/>
            <person name="Tung C.H."/>
            <person name="Huang T.K."/>
            <person name="Schmutz J."/>
            <person name="Satoh N."/>
            <person name="Yu J.K."/>
            <person name="Putnam N.H."/>
            <person name="Green R.E."/>
            <person name="Rokhsar D.S."/>
        </authorList>
    </citation>
    <scope>NUCLEOTIDE SEQUENCE [LARGE SCALE GENOMIC DNA]</scope>
    <source>
        <strain evidence="7">S238N-H82</strain>
    </source>
</reference>
<protein>
    <submittedName>
        <fullName evidence="8">Leucine-rich repeat-containing protein 24-like</fullName>
    </submittedName>
</protein>
<gene>
    <name evidence="8" type="primary">LOC118425368</name>
</gene>
<evidence type="ECO:0000256" key="3">
    <source>
        <dbReference type="ARBA" id="ARBA00022737"/>
    </source>
</evidence>
<dbReference type="SUPFAM" id="SSF52058">
    <property type="entry name" value="L domain-like"/>
    <property type="match status" value="1"/>
</dbReference>
<dbReference type="GeneID" id="118425368"/>